<evidence type="ECO:0000256" key="1">
    <source>
        <dbReference type="SAM" id="Phobius"/>
    </source>
</evidence>
<name>A0A1A2RN63_9MYCO</name>
<keyword evidence="1" id="KW-1133">Transmembrane helix</keyword>
<evidence type="ECO:0000313" key="3">
    <source>
        <dbReference type="Proteomes" id="UP000093861"/>
    </source>
</evidence>
<reference evidence="2 3" key="1">
    <citation type="submission" date="2016-06" db="EMBL/GenBank/DDBJ databases">
        <authorList>
            <person name="Kjaerup R.B."/>
            <person name="Dalgaard T.S."/>
            <person name="Juul-Madsen H.R."/>
        </authorList>
    </citation>
    <scope>NUCLEOTIDE SEQUENCE [LARGE SCALE GENOMIC DNA]</scope>
    <source>
        <strain evidence="2 3">E2464</strain>
    </source>
</reference>
<gene>
    <name evidence="2" type="ORF">A5685_14295</name>
</gene>
<dbReference type="EMBL" id="LZJS01000161">
    <property type="protein sequence ID" value="OBH53458.1"/>
    <property type="molecule type" value="Genomic_DNA"/>
</dbReference>
<dbReference type="AlphaFoldDB" id="A0A1A2RN63"/>
<organism evidence="2 3">
    <name type="scientific">Mycobacterium colombiense</name>
    <dbReference type="NCBI Taxonomy" id="339268"/>
    <lineage>
        <taxon>Bacteria</taxon>
        <taxon>Bacillati</taxon>
        <taxon>Actinomycetota</taxon>
        <taxon>Actinomycetes</taxon>
        <taxon>Mycobacteriales</taxon>
        <taxon>Mycobacteriaceae</taxon>
        <taxon>Mycobacterium</taxon>
        <taxon>Mycobacterium avium complex (MAC)</taxon>
    </lineage>
</organism>
<feature type="transmembrane region" description="Helical" evidence="1">
    <location>
        <begin position="6"/>
        <end position="27"/>
    </location>
</feature>
<accession>A0A1A2RN63</accession>
<dbReference type="Proteomes" id="UP000093861">
    <property type="component" value="Unassembled WGS sequence"/>
</dbReference>
<keyword evidence="1" id="KW-0472">Membrane</keyword>
<keyword evidence="1" id="KW-0812">Transmembrane</keyword>
<protein>
    <submittedName>
        <fullName evidence="2">Uncharacterized protein</fullName>
    </submittedName>
</protein>
<proteinExistence type="predicted"/>
<sequence>MFWAQRVFGAQGMVVVIGAFILAVLIIRIGRRTVIGWHFWFGRTALSGLRGAIQRWLMGVASGRRHFGRAAVRRW</sequence>
<evidence type="ECO:0000313" key="2">
    <source>
        <dbReference type="EMBL" id="OBH53458.1"/>
    </source>
</evidence>
<comment type="caution">
    <text evidence="2">The sequence shown here is derived from an EMBL/GenBank/DDBJ whole genome shotgun (WGS) entry which is preliminary data.</text>
</comment>